<evidence type="ECO:0000256" key="4">
    <source>
        <dbReference type="ARBA" id="ARBA00023136"/>
    </source>
</evidence>
<feature type="transmembrane region" description="Helical" evidence="6">
    <location>
        <begin position="374"/>
        <end position="395"/>
    </location>
</feature>
<dbReference type="PANTHER" id="PTHR37422">
    <property type="entry name" value="TEICHURONIC ACID BIOSYNTHESIS PROTEIN TUAE"/>
    <property type="match status" value="1"/>
</dbReference>
<protein>
    <submittedName>
        <fullName evidence="8">O-antigen ligase</fullName>
    </submittedName>
</protein>
<evidence type="ECO:0000256" key="6">
    <source>
        <dbReference type="SAM" id="Phobius"/>
    </source>
</evidence>
<evidence type="ECO:0000256" key="3">
    <source>
        <dbReference type="ARBA" id="ARBA00022989"/>
    </source>
</evidence>
<dbReference type="PANTHER" id="PTHR37422:SF23">
    <property type="entry name" value="TEICHURONIC ACID BIOSYNTHESIS PROTEIN TUAE"/>
    <property type="match status" value="1"/>
</dbReference>
<evidence type="ECO:0000256" key="5">
    <source>
        <dbReference type="SAM" id="MobiDB-lite"/>
    </source>
</evidence>
<feature type="transmembrane region" description="Helical" evidence="6">
    <location>
        <begin position="253"/>
        <end position="271"/>
    </location>
</feature>
<evidence type="ECO:0000256" key="2">
    <source>
        <dbReference type="ARBA" id="ARBA00022692"/>
    </source>
</evidence>
<keyword evidence="8" id="KW-0436">Ligase</keyword>
<dbReference type="Proteomes" id="UP000554342">
    <property type="component" value="Unassembled WGS sequence"/>
</dbReference>
<comment type="caution">
    <text evidence="8">The sequence shown here is derived from an EMBL/GenBank/DDBJ whole genome shotgun (WGS) entry which is preliminary data.</text>
</comment>
<reference evidence="8 9" key="1">
    <citation type="submission" date="2020-08" db="EMBL/GenBank/DDBJ databases">
        <title>Genomic Encyclopedia of Type Strains, Phase IV (KMG-IV): sequencing the most valuable type-strain genomes for metagenomic binning, comparative biology and taxonomic classification.</title>
        <authorList>
            <person name="Goeker M."/>
        </authorList>
    </citation>
    <scope>NUCLEOTIDE SEQUENCE [LARGE SCALE GENOMIC DNA]</scope>
    <source>
        <strain evidence="8 9">DSM 27203</strain>
    </source>
</reference>
<feature type="transmembrane region" description="Helical" evidence="6">
    <location>
        <begin position="429"/>
        <end position="449"/>
    </location>
</feature>
<feature type="transmembrane region" description="Helical" evidence="6">
    <location>
        <begin position="278"/>
        <end position="296"/>
    </location>
</feature>
<feature type="compositionally biased region" description="Basic residues" evidence="5">
    <location>
        <begin position="454"/>
        <end position="467"/>
    </location>
</feature>
<keyword evidence="3 6" id="KW-1133">Transmembrane helix</keyword>
<feature type="transmembrane region" description="Helical" evidence="6">
    <location>
        <begin position="12"/>
        <end position="30"/>
    </location>
</feature>
<feature type="region of interest" description="Disordered" evidence="5">
    <location>
        <begin position="447"/>
        <end position="467"/>
    </location>
</feature>
<feature type="transmembrane region" description="Helical" evidence="6">
    <location>
        <begin position="126"/>
        <end position="143"/>
    </location>
</feature>
<feature type="transmembrane region" description="Helical" evidence="6">
    <location>
        <begin position="155"/>
        <end position="174"/>
    </location>
</feature>
<keyword evidence="2 6" id="KW-0812">Transmembrane</keyword>
<feature type="transmembrane region" description="Helical" evidence="6">
    <location>
        <begin position="407"/>
        <end position="423"/>
    </location>
</feature>
<dbReference type="Pfam" id="PF04932">
    <property type="entry name" value="Wzy_C"/>
    <property type="match status" value="1"/>
</dbReference>
<keyword evidence="4 6" id="KW-0472">Membrane</keyword>
<dbReference type="RefSeq" id="WP_184005985.1">
    <property type="nucleotide sequence ID" value="NZ_BAABIF010000028.1"/>
</dbReference>
<evidence type="ECO:0000313" key="8">
    <source>
        <dbReference type="EMBL" id="MBB5720293.1"/>
    </source>
</evidence>
<feature type="transmembrane region" description="Helical" evidence="6">
    <location>
        <begin position="205"/>
        <end position="224"/>
    </location>
</feature>
<gene>
    <name evidence="8" type="ORF">FHR23_003256</name>
</gene>
<accession>A0A840Z345</accession>
<dbReference type="GO" id="GO:0016874">
    <property type="term" value="F:ligase activity"/>
    <property type="evidence" value="ECO:0007669"/>
    <property type="project" value="UniProtKB-KW"/>
</dbReference>
<dbReference type="InterPro" id="IPR007016">
    <property type="entry name" value="O-antigen_ligase-rel_domated"/>
</dbReference>
<proteinExistence type="predicted"/>
<evidence type="ECO:0000256" key="1">
    <source>
        <dbReference type="ARBA" id="ARBA00004141"/>
    </source>
</evidence>
<organism evidence="8 9">
    <name type="scientific">Stakelama sediminis</name>
    <dbReference type="NCBI Taxonomy" id="463200"/>
    <lineage>
        <taxon>Bacteria</taxon>
        <taxon>Pseudomonadati</taxon>
        <taxon>Pseudomonadota</taxon>
        <taxon>Alphaproteobacteria</taxon>
        <taxon>Sphingomonadales</taxon>
        <taxon>Sphingomonadaceae</taxon>
        <taxon>Stakelama</taxon>
    </lineage>
</organism>
<keyword evidence="9" id="KW-1185">Reference proteome</keyword>
<dbReference type="EMBL" id="JACIJI010000011">
    <property type="protein sequence ID" value="MBB5720293.1"/>
    <property type="molecule type" value="Genomic_DNA"/>
</dbReference>
<feature type="transmembrane region" description="Helical" evidence="6">
    <location>
        <begin position="68"/>
        <end position="87"/>
    </location>
</feature>
<dbReference type="GO" id="GO:0016020">
    <property type="term" value="C:membrane"/>
    <property type="evidence" value="ECO:0007669"/>
    <property type="project" value="UniProtKB-SubCell"/>
</dbReference>
<name>A0A840Z345_9SPHN</name>
<feature type="transmembrane region" description="Helical" evidence="6">
    <location>
        <begin position="36"/>
        <end position="56"/>
    </location>
</feature>
<feature type="transmembrane region" description="Helical" evidence="6">
    <location>
        <begin position="231"/>
        <end position="247"/>
    </location>
</feature>
<dbReference type="InterPro" id="IPR051533">
    <property type="entry name" value="WaaL-like"/>
</dbReference>
<feature type="domain" description="O-antigen ligase-related" evidence="7">
    <location>
        <begin position="236"/>
        <end position="380"/>
    </location>
</feature>
<sequence length="467" mass="51066">MKSVGARSIFNARLFLSGTLLTTAIVFGGGGTPAPLAELIVQLVAIAVFVAWIWLVERSAARPKARRDVPLLVLSIAFVAIPAVQLIPLPPAIWHHLPAREIEVRALALVGSANAWMPWSMSPTRTLASLLSLIPPMVMLFFMWRLPRGEQTTMLGLLGGLGLVAALVGVVQLVSGNANWLRFYADTHYGFATGFQANRNADVDVLLIAAMALLAWIVSTGRVFASLQNKLLLTVFLFFMAVSLVLTGSRAGVGLIVVPIVFGMILFVPHVRVRGWKLAVGGAVVLSVLFVGGYALRDNARIQNTLQRFDQGAVRRPEIWADTVYAIKQHLPVGSGVGTFRPIYDAAERLEFVHSTYANRAHNDYLEYVLETGFVGPLLLFVGLIFLLWRGVAILRQTESRTRRNQILFALAGFSVFILHSLVDYPMRSMSLAVVCALLFGLMSGGADGPSRERRGKKRQGRRSARS</sequence>
<dbReference type="AlphaFoldDB" id="A0A840Z345"/>
<evidence type="ECO:0000313" key="9">
    <source>
        <dbReference type="Proteomes" id="UP000554342"/>
    </source>
</evidence>
<comment type="subcellular location">
    <subcellularLocation>
        <location evidence="1">Membrane</location>
        <topology evidence="1">Multi-pass membrane protein</topology>
    </subcellularLocation>
</comment>
<evidence type="ECO:0000259" key="7">
    <source>
        <dbReference type="Pfam" id="PF04932"/>
    </source>
</evidence>